<evidence type="ECO:0000313" key="4">
    <source>
        <dbReference type="EMBL" id="RUP44299.1"/>
    </source>
</evidence>
<dbReference type="PANTHER" id="PTHR11630">
    <property type="entry name" value="DNA REPLICATION LICENSING FACTOR MCM FAMILY MEMBER"/>
    <property type="match status" value="1"/>
</dbReference>
<dbReference type="Pfam" id="PF00493">
    <property type="entry name" value="MCM"/>
    <property type="match status" value="1"/>
</dbReference>
<dbReference type="OrthoDB" id="10036721at2759"/>
<dbReference type="PANTHER" id="PTHR11630:SF26">
    <property type="entry name" value="DNA REPLICATION LICENSING FACTOR MCM7"/>
    <property type="match status" value="1"/>
</dbReference>
<evidence type="ECO:0000256" key="2">
    <source>
        <dbReference type="ARBA" id="ARBA00022840"/>
    </source>
</evidence>
<dbReference type="GO" id="GO:0017116">
    <property type="term" value="F:single-stranded DNA helicase activity"/>
    <property type="evidence" value="ECO:0007669"/>
    <property type="project" value="TreeGrafter"/>
</dbReference>
<dbReference type="GO" id="GO:0042555">
    <property type="term" value="C:MCM complex"/>
    <property type="evidence" value="ECO:0007669"/>
    <property type="project" value="TreeGrafter"/>
</dbReference>
<dbReference type="EMBL" id="RBNI01009180">
    <property type="protein sequence ID" value="RUP44299.1"/>
    <property type="molecule type" value="Genomic_DNA"/>
</dbReference>
<keyword evidence="1" id="KW-0547">Nucleotide-binding</keyword>
<dbReference type="GO" id="GO:0000727">
    <property type="term" value="P:double-strand break repair via break-induced replication"/>
    <property type="evidence" value="ECO:0007669"/>
    <property type="project" value="TreeGrafter"/>
</dbReference>
<dbReference type="AlphaFoldDB" id="A0A433D0D7"/>
<dbReference type="GO" id="GO:0005634">
    <property type="term" value="C:nucleus"/>
    <property type="evidence" value="ECO:0007669"/>
    <property type="project" value="TreeGrafter"/>
</dbReference>
<evidence type="ECO:0000256" key="1">
    <source>
        <dbReference type="ARBA" id="ARBA00022741"/>
    </source>
</evidence>
<dbReference type="GO" id="GO:0005524">
    <property type="term" value="F:ATP binding"/>
    <property type="evidence" value="ECO:0007669"/>
    <property type="project" value="UniProtKB-KW"/>
</dbReference>
<dbReference type="InterPro" id="IPR001208">
    <property type="entry name" value="MCM_dom"/>
</dbReference>
<proteinExistence type="predicted"/>
<reference evidence="4 5" key="1">
    <citation type="journal article" date="2018" name="New Phytol.">
        <title>Phylogenomics of Endogonaceae and evolution of mycorrhizas within Mucoromycota.</title>
        <authorList>
            <person name="Chang Y."/>
            <person name="Desiro A."/>
            <person name="Na H."/>
            <person name="Sandor L."/>
            <person name="Lipzen A."/>
            <person name="Clum A."/>
            <person name="Barry K."/>
            <person name="Grigoriev I.V."/>
            <person name="Martin F.M."/>
            <person name="Stajich J.E."/>
            <person name="Smith M.E."/>
            <person name="Bonito G."/>
            <person name="Spatafora J.W."/>
        </authorList>
    </citation>
    <scope>NUCLEOTIDE SEQUENCE [LARGE SCALE GENOMIC DNA]</scope>
    <source>
        <strain evidence="4 5">GMNB39</strain>
    </source>
</reference>
<evidence type="ECO:0000313" key="5">
    <source>
        <dbReference type="Proteomes" id="UP000268093"/>
    </source>
</evidence>
<comment type="caution">
    <text evidence="4">The sequence shown here is derived from an EMBL/GenBank/DDBJ whole genome shotgun (WGS) entry which is preliminary data.</text>
</comment>
<sequence length="81" mass="8994">MDESDRTAIYEVTEQQTISISISKTSITAALNSHASILAIANFIYGRYNPRVCPIQNINLPAHCRLGSISVFDSFSESRCR</sequence>
<keyword evidence="5" id="KW-1185">Reference proteome</keyword>
<organism evidence="4 5">
    <name type="scientific">Jimgerdemannia flammicorona</name>
    <dbReference type="NCBI Taxonomy" id="994334"/>
    <lineage>
        <taxon>Eukaryota</taxon>
        <taxon>Fungi</taxon>
        <taxon>Fungi incertae sedis</taxon>
        <taxon>Mucoromycota</taxon>
        <taxon>Mucoromycotina</taxon>
        <taxon>Endogonomycetes</taxon>
        <taxon>Endogonales</taxon>
        <taxon>Endogonaceae</taxon>
        <taxon>Jimgerdemannia</taxon>
    </lineage>
</organism>
<dbReference type="GO" id="GO:0003697">
    <property type="term" value="F:single-stranded DNA binding"/>
    <property type="evidence" value="ECO:0007669"/>
    <property type="project" value="TreeGrafter"/>
</dbReference>
<feature type="domain" description="MCM C-terminal AAA(+) ATPase" evidence="3">
    <location>
        <begin position="1"/>
        <end position="62"/>
    </location>
</feature>
<accession>A0A433D0D7</accession>
<gene>
    <name evidence="4" type="ORF">BC936DRAFT_149662</name>
</gene>
<keyword evidence="2" id="KW-0067">ATP-binding</keyword>
<dbReference type="InterPro" id="IPR027417">
    <property type="entry name" value="P-loop_NTPase"/>
</dbReference>
<dbReference type="GO" id="GO:0006270">
    <property type="term" value="P:DNA replication initiation"/>
    <property type="evidence" value="ECO:0007669"/>
    <property type="project" value="TreeGrafter"/>
</dbReference>
<dbReference type="GO" id="GO:0006271">
    <property type="term" value="P:DNA strand elongation involved in DNA replication"/>
    <property type="evidence" value="ECO:0007669"/>
    <property type="project" value="TreeGrafter"/>
</dbReference>
<dbReference type="Gene3D" id="3.40.50.300">
    <property type="entry name" value="P-loop containing nucleotide triphosphate hydrolases"/>
    <property type="match status" value="1"/>
</dbReference>
<protein>
    <submittedName>
        <fullName evidence="4">MCM2/3/5 family-domain-containing protein</fullName>
    </submittedName>
</protein>
<evidence type="ECO:0000259" key="3">
    <source>
        <dbReference type="PROSITE" id="PS50051"/>
    </source>
</evidence>
<dbReference type="PROSITE" id="PS50051">
    <property type="entry name" value="MCM_2"/>
    <property type="match status" value="1"/>
</dbReference>
<dbReference type="InterPro" id="IPR031327">
    <property type="entry name" value="MCM"/>
</dbReference>
<dbReference type="Proteomes" id="UP000268093">
    <property type="component" value="Unassembled WGS sequence"/>
</dbReference>
<name>A0A433D0D7_9FUNG</name>